<dbReference type="Gene3D" id="3.40.50.720">
    <property type="entry name" value="NAD(P)-binding Rossmann-like Domain"/>
    <property type="match status" value="1"/>
</dbReference>
<feature type="domain" description="NAD-dependent epimerase/dehydratase" evidence="2">
    <location>
        <begin position="16"/>
        <end position="177"/>
    </location>
</feature>
<dbReference type="Pfam" id="PF01370">
    <property type="entry name" value="Epimerase"/>
    <property type="match status" value="1"/>
</dbReference>
<evidence type="ECO:0000313" key="3">
    <source>
        <dbReference type="EMBL" id="AEU17887.1"/>
    </source>
</evidence>
<evidence type="ECO:0000256" key="1">
    <source>
        <dbReference type="ARBA" id="ARBA00007637"/>
    </source>
</evidence>
<reference evidence="3" key="2">
    <citation type="submission" date="2011-11" db="EMBL/GenBank/DDBJ databases">
        <title>The simocyclinone biosynthetic gene cluster isolated from Streptomyces antibioticus Tue6040.</title>
        <authorList>
            <person name="Trefzer A."/>
            <person name="Bechthold A."/>
        </authorList>
    </citation>
    <scope>NUCLEOTIDE SEQUENCE</scope>
    <source>
        <strain evidence="3">Tue6040</strain>
    </source>
</reference>
<dbReference type="AlphaFoldDB" id="G9VYU9"/>
<proteinExistence type="inferred from homology"/>
<dbReference type="CDD" id="cd08946">
    <property type="entry name" value="SDR_e"/>
    <property type="match status" value="1"/>
</dbReference>
<dbReference type="PANTHER" id="PTHR43000">
    <property type="entry name" value="DTDP-D-GLUCOSE 4,6-DEHYDRATASE-RELATED"/>
    <property type="match status" value="1"/>
</dbReference>
<accession>G9VYU9</accession>
<protein>
    <submittedName>
        <fullName evidence="3">Putative 4-ketoreductase</fullName>
    </submittedName>
</protein>
<dbReference type="EMBL" id="AF324838">
    <property type="protein sequence ID" value="AEU17887.1"/>
    <property type="molecule type" value="Genomic_DNA"/>
</dbReference>
<dbReference type="InterPro" id="IPR036291">
    <property type="entry name" value="NAD(P)-bd_dom_sf"/>
</dbReference>
<comment type="similarity">
    <text evidence="1">Belongs to the NAD(P)-dependent epimerase/dehydratase family.</text>
</comment>
<dbReference type="SUPFAM" id="SSF51735">
    <property type="entry name" value="NAD(P)-binding Rossmann-fold domains"/>
    <property type="match status" value="1"/>
</dbReference>
<sequence>MMEIIGRGFLAGHLRTLAAEHPDAVALAAGVSWASGTSAADFQREVDLLHRVMDDCRASGRTLIFFSTASAGVYGPDRPGREDEPVEPRSSYGAHKLGMEQAVRESGVDHLVLRLGHLIGPGQPAHQMLPTLLRALRGGQVTVQRAATRDVIDVAHVVDVIDLLLRRGVRGETVNVATGSSVPAERIVDHLELRLAVSATRQYQDAGTAHRVSVDKLHRLLPEVREFGFGPDYYRAALDSCLARMRDGEGTAP</sequence>
<dbReference type="InterPro" id="IPR001509">
    <property type="entry name" value="Epimerase_deHydtase"/>
</dbReference>
<evidence type="ECO:0000259" key="2">
    <source>
        <dbReference type="Pfam" id="PF01370"/>
    </source>
</evidence>
<name>G9VYU9_STRAT</name>
<gene>
    <name evidence="3" type="primary">simB5</name>
</gene>
<reference evidence="3" key="1">
    <citation type="journal article" date="2002" name="Antimicrob. Agents Chemother.">
        <title>Biosynthetic gene cluster of simocyclinone, a natural multihybrid antibiotic.</title>
        <authorList>
            <person name="Trefzer A."/>
            <person name="Pelzer S."/>
            <person name="Schimana J."/>
            <person name="Stockert S."/>
            <person name="Bihlmaier C."/>
            <person name="Fiedler H.P."/>
            <person name="Welzel K."/>
            <person name="Vente A."/>
            <person name="Bechthold A."/>
        </authorList>
    </citation>
    <scope>NUCLEOTIDE SEQUENCE</scope>
    <source>
        <strain evidence="3">Tue6040</strain>
    </source>
</reference>
<organism evidence="3">
    <name type="scientific">Streptomyces antibioticus</name>
    <dbReference type="NCBI Taxonomy" id="1890"/>
    <lineage>
        <taxon>Bacteria</taxon>
        <taxon>Bacillati</taxon>
        <taxon>Actinomycetota</taxon>
        <taxon>Actinomycetes</taxon>
        <taxon>Kitasatosporales</taxon>
        <taxon>Streptomycetaceae</taxon>
        <taxon>Streptomyces</taxon>
    </lineage>
</organism>